<reference evidence="4" key="1">
    <citation type="submission" date="2017-12" db="EMBL/GenBank/DDBJ databases">
        <title>Draft genome sequence of Telmatospirillum siberiense 26-4b1T, an acidotolerant peatland alphaproteobacterium potentially involved in sulfur cycling.</title>
        <authorList>
            <person name="Hausmann B."/>
            <person name="Pjevac P."/>
            <person name="Schreck K."/>
            <person name="Herbold C.W."/>
            <person name="Daims H."/>
            <person name="Wagner M."/>
            <person name="Pester M."/>
            <person name="Loy A."/>
        </authorList>
    </citation>
    <scope>NUCLEOTIDE SEQUENCE [LARGE SCALE GENOMIC DNA]</scope>
    <source>
        <strain evidence="4">26-4b1</strain>
    </source>
</reference>
<keyword evidence="4" id="KW-1185">Reference proteome</keyword>
<evidence type="ECO:0000313" key="4">
    <source>
        <dbReference type="Proteomes" id="UP000233293"/>
    </source>
</evidence>
<protein>
    <submittedName>
        <fullName evidence="3">Alpha/beta hydrolase</fullName>
    </submittedName>
</protein>
<dbReference type="InterPro" id="IPR050266">
    <property type="entry name" value="AB_hydrolase_sf"/>
</dbReference>
<sequence length="264" mass="28331">MIGKQSTIRVNGVDLSVVDRGEGQPTLVFLHYWGGSTETWSDTIDHLSENHRCIAFDFRGWGESGKGLLDYGLDALARDTLALIAQIGLTNYVLIGHSMGGKVAQIVAAQRPSGLLGLILVAPAPPTPLHTPPEARAQIRECLDSREGVYSVFPTLAHGELKDEHKDLVVRNSLAGDPAAKDSWLKAGMDYDITHLAPKVVAPIVVVIGSHDVVETEGALRTAFDRYYPGTEYVVIEHTGHLIPLQAPGELASAINGVAAGFSR</sequence>
<comment type="caution">
    <text evidence="3">The sequence shown here is derived from an EMBL/GenBank/DDBJ whole genome shotgun (WGS) entry which is preliminary data.</text>
</comment>
<dbReference type="Proteomes" id="UP000233293">
    <property type="component" value="Unassembled WGS sequence"/>
</dbReference>
<evidence type="ECO:0000256" key="1">
    <source>
        <dbReference type="ARBA" id="ARBA00022801"/>
    </source>
</evidence>
<accession>A0A2N3PRF8</accession>
<dbReference type="InterPro" id="IPR029058">
    <property type="entry name" value="AB_hydrolase_fold"/>
</dbReference>
<feature type="domain" description="AB hydrolase-1" evidence="2">
    <location>
        <begin position="25"/>
        <end position="246"/>
    </location>
</feature>
<dbReference type="RefSeq" id="WP_101252257.1">
    <property type="nucleotide sequence ID" value="NZ_PIUM01000025.1"/>
</dbReference>
<dbReference type="Gene3D" id="3.40.50.1820">
    <property type="entry name" value="alpha/beta hydrolase"/>
    <property type="match status" value="1"/>
</dbReference>
<dbReference type="GO" id="GO:0016787">
    <property type="term" value="F:hydrolase activity"/>
    <property type="evidence" value="ECO:0007669"/>
    <property type="project" value="UniProtKB-KW"/>
</dbReference>
<dbReference type="PRINTS" id="PR00111">
    <property type="entry name" value="ABHYDROLASE"/>
</dbReference>
<proteinExistence type="predicted"/>
<dbReference type="SUPFAM" id="SSF53474">
    <property type="entry name" value="alpha/beta-Hydrolases"/>
    <property type="match status" value="1"/>
</dbReference>
<name>A0A2N3PRF8_9PROT</name>
<dbReference type="EMBL" id="PIUM01000025">
    <property type="protein sequence ID" value="PKU22983.1"/>
    <property type="molecule type" value="Genomic_DNA"/>
</dbReference>
<dbReference type="InterPro" id="IPR000073">
    <property type="entry name" value="AB_hydrolase_1"/>
</dbReference>
<keyword evidence="1 3" id="KW-0378">Hydrolase</keyword>
<evidence type="ECO:0000259" key="2">
    <source>
        <dbReference type="Pfam" id="PF00561"/>
    </source>
</evidence>
<dbReference type="PANTHER" id="PTHR43798:SF31">
    <property type="entry name" value="AB HYDROLASE SUPERFAMILY PROTEIN YCLE"/>
    <property type="match status" value="1"/>
</dbReference>
<dbReference type="OrthoDB" id="9804723at2"/>
<dbReference type="GO" id="GO:0016020">
    <property type="term" value="C:membrane"/>
    <property type="evidence" value="ECO:0007669"/>
    <property type="project" value="TreeGrafter"/>
</dbReference>
<organism evidence="3 4">
    <name type="scientific">Telmatospirillum siberiense</name>
    <dbReference type="NCBI Taxonomy" id="382514"/>
    <lineage>
        <taxon>Bacteria</taxon>
        <taxon>Pseudomonadati</taxon>
        <taxon>Pseudomonadota</taxon>
        <taxon>Alphaproteobacteria</taxon>
        <taxon>Rhodospirillales</taxon>
        <taxon>Rhodospirillaceae</taxon>
        <taxon>Telmatospirillum</taxon>
    </lineage>
</organism>
<gene>
    <name evidence="3" type="ORF">CWS72_19235</name>
</gene>
<dbReference type="PANTHER" id="PTHR43798">
    <property type="entry name" value="MONOACYLGLYCEROL LIPASE"/>
    <property type="match status" value="1"/>
</dbReference>
<evidence type="ECO:0000313" key="3">
    <source>
        <dbReference type="EMBL" id="PKU22983.1"/>
    </source>
</evidence>
<dbReference type="AlphaFoldDB" id="A0A2N3PRF8"/>
<dbReference type="Pfam" id="PF00561">
    <property type="entry name" value="Abhydrolase_1"/>
    <property type="match status" value="1"/>
</dbReference>